<accession>A0AAW2NLL1</accession>
<evidence type="ECO:0000256" key="1">
    <source>
        <dbReference type="ARBA" id="ARBA00022801"/>
    </source>
</evidence>
<reference evidence="3" key="1">
    <citation type="submission" date="2020-06" db="EMBL/GenBank/DDBJ databases">
        <authorList>
            <person name="Li T."/>
            <person name="Hu X."/>
            <person name="Zhang T."/>
            <person name="Song X."/>
            <person name="Zhang H."/>
            <person name="Dai N."/>
            <person name="Sheng W."/>
            <person name="Hou X."/>
            <person name="Wei L."/>
        </authorList>
    </citation>
    <scope>NUCLEOTIDE SEQUENCE</scope>
    <source>
        <strain evidence="3">G01</strain>
        <tissue evidence="3">Leaf</tissue>
    </source>
</reference>
<organism evidence="3">
    <name type="scientific">Sesamum angustifolium</name>
    <dbReference type="NCBI Taxonomy" id="2727405"/>
    <lineage>
        <taxon>Eukaryota</taxon>
        <taxon>Viridiplantae</taxon>
        <taxon>Streptophyta</taxon>
        <taxon>Embryophyta</taxon>
        <taxon>Tracheophyta</taxon>
        <taxon>Spermatophyta</taxon>
        <taxon>Magnoliopsida</taxon>
        <taxon>eudicotyledons</taxon>
        <taxon>Gunneridae</taxon>
        <taxon>Pentapetalae</taxon>
        <taxon>asterids</taxon>
        <taxon>lamiids</taxon>
        <taxon>Lamiales</taxon>
        <taxon>Pedaliaceae</taxon>
        <taxon>Sesamum</taxon>
    </lineage>
</organism>
<keyword evidence="1" id="KW-0378">Hydrolase</keyword>
<gene>
    <name evidence="3" type="ORF">Sangu_1315200</name>
</gene>
<dbReference type="Pfam" id="PF14363">
    <property type="entry name" value="AAA_assoc"/>
    <property type="match status" value="1"/>
</dbReference>
<evidence type="ECO:0000259" key="2">
    <source>
        <dbReference type="Pfam" id="PF14363"/>
    </source>
</evidence>
<comment type="caution">
    <text evidence="3">The sequence shown here is derived from an EMBL/GenBank/DDBJ whole genome shotgun (WGS) entry which is preliminary data.</text>
</comment>
<dbReference type="InterPro" id="IPR050747">
    <property type="entry name" value="Mitochondrial_chaperone_BCS1"/>
</dbReference>
<sequence length="149" mass="17579">MRSFWEMEFMPTNIFSAYASLAASMMLFRSLVNDILPEPVRSFFHSMFEQFVKKYFAKSLGQMTIMVDEVIGFTRNEIYEAAEVYLRTKINLHSDRLKVNKTPKQKNINLSMAKDQEVIDMFKGIRLKWQFVLIEANRGTRQGVREEVF</sequence>
<name>A0AAW2NLL1_9LAMI</name>
<feature type="domain" description="AAA-type ATPase N-terminal" evidence="2">
    <location>
        <begin position="36"/>
        <end position="132"/>
    </location>
</feature>
<dbReference type="AlphaFoldDB" id="A0AAW2NLL1"/>
<dbReference type="GO" id="GO:0016787">
    <property type="term" value="F:hydrolase activity"/>
    <property type="evidence" value="ECO:0007669"/>
    <property type="project" value="UniProtKB-KW"/>
</dbReference>
<dbReference type="PANTHER" id="PTHR23070">
    <property type="entry name" value="BCS1 AAA-TYPE ATPASE"/>
    <property type="match status" value="1"/>
</dbReference>
<protein>
    <submittedName>
        <fullName evidence="3">AAA-ATPase</fullName>
    </submittedName>
</protein>
<proteinExistence type="predicted"/>
<dbReference type="EMBL" id="JACGWK010000007">
    <property type="protein sequence ID" value="KAL0344278.1"/>
    <property type="molecule type" value="Genomic_DNA"/>
</dbReference>
<evidence type="ECO:0000313" key="3">
    <source>
        <dbReference type="EMBL" id="KAL0344278.1"/>
    </source>
</evidence>
<dbReference type="InterPro" id="IPR025753">
    <property type="entry name" value="AAA_N_dom"/>
</dbReference>
<reference evidence="3" key="2">
    <citation type="journal article" date="2024" name="Plant">
        <title>Genomic evolution and insights into agronomic trait innovations of Sesamum species.</title>
        <authorList>
            <person name="Miao H."/>
            <person name="Wang L."/>
            <person name="Qu L."/>
            <person name="Liu H."/>
            <person name="Sun Y."/>
            <person name="Le M."/>
            <person name="Wang Q."/>
            <person name="Wei S."/>
            <person name="Zheng Y."/>
            <person name="Lin W."/>
            <person name="Duan Y."/>
            <person name="Cao H."/>
            <person name="Xiong S."/>
            <person name="Wang X."/>
            <person name="Wei L."/>
            <person name="Li C."/>
            <person name="Ma Q."/>
            <person name="Ju M."/>
            <person name="Zhao R."/>
            <person name="Li G."/>
            <person name="Mu C."/>
            <person name="Tian Q."/>
            <person name="Mei H."/>
            <person name="Zhang T."/>
            <person name="Gao T."/>
            <person name="Zhang H."/>
        </authorList>
    </citation>
    <scope>NUCLEOTIDE SEQUENCE</scope>
    <source>
        <strain evidence="3">G01</strain>
    </source>
</reference>